<evidence type="ECO:0008006" key="4">
    <source>
        <dbReference type="Google" id="ProtNLM"/>
    </source>
</evidence>
<name>A0A059G6N1_9PROT</name>
<organism evidence="2 3">
    <name type="scientific">Hyphomonas oceanitis SCH89</name>
    <dbReference type="NCBI Taxonomy" id="1280953"/>
    <lineage>
        <taxon>Bacteria</taxon>
        <taxon>Pseudomonadati</taxon>
        <taxon>Pseudomonadota</taxon>
        <taxon>Alphaproteobacteria</taxon>
        <taxon>Hyphomonadales</taxon>
        <taxon>Hyphomonadaceae</taxon>
        <taxon>Hyphomonas</taxon>
    </lineage>
</organism>
<evidence type="ECO:0000313" key="2">
    <source>
        <dbReference type="EMBL" id="KDA02245.1"/>
    </source>
</evidence>
<dbReference type="eggNOG" id="COG4731">
    <property type="taxonomic scope" value="Bacteria"/>
</dbReference>
<accession>A0A059G6N1</accession>
<dbReference type="OrthoDB" id="6086999at2"/>
<dbReference type="PATRIC" id="fig|1280953.3.peg.2381"/>
<evidence type="ECO:0000313" key="3">
    <source>
        <dbReference type="Proteomes" id="UP000024942"/>
    </source>
</evidence>
<dbReference type="EMBL" id="ARYL01000016">
    <property type="protein sequence ID" value="KDA02245.1"/>
    <property type="molecule type" value="Genomic_DNA"/>
</dbReference>
<keyword evidence="1" id="KW-0732">Signal</keyword>
<dbReference type="STRING" id="1280953.HOC_11798"/>
<gene>
    <name evidence="2" type="ORF">HOC_11798</name>
</gene>
<feature type="chain" id="PRO_5001573635" description="Lipoprotein" evidence="1">
    <location>
        <begin position="21"/>
        <end position="230"/>
    </location>
</feature>
<keyword evidence="3" id="KW-1185">Reference proteome</keyword>
<reference evidence="2 3" key="1">
    <citation type="journal article" date="2014" name="Antonie Van Leeuwenhoek">
        <title>Hyphomonas beringensis sp. nov. and Hyphomonas chukchiensis sp. nov., isolated from surface seawater of the Bering Sea and Chukchi Sea.</title>
        <authorList>
            <person name="Li C."/>
            <person name="Lai Q."/>
            <person name="Li G."/>
            <person name="Dong C."/>
            <person name="Wang J."/>
            <person name="Liao Y."/>
            <person name="Shao Z."/>
        </authorList>
    </citation>
    <scope>NUCLEOTIDE SEQUENCE [LARGE SCALE GENOMIC DNA]</scope>
    <source>
        <strain evidence="2 3">SCH89</strain>
    </source>
</reference>
<dbReference type="AlphaFoldDB" id="A0A059G6N1"/>
<sequence>MIRHAFTTVALSLLLGPAWADNIPASGPGLVTENPWQPQDGDRIAFDVLRKGKPFGTHTVSFTVAPDGTLKATTDVRLKAGLGPITVFHYELDATETWKDGTLVALKGAVDDNGKDGSVSAVRAGDELEVNGTEYTGEAPLGILPSSHWNFAQTQAKELLSTEDGELLKVKVIDKGMDTVTVAGKPVDAHHYLMDSAIDVDLWYDDQGRWVKLSFVARDQQIDYVLTQPY</sequence>
<dbReference type="RefSeq" id="WP_051624811.1">
    <property type="nucleotide sequence ID" value="NZ_ARYL01000016.1"/>
</dbReference>
<protein>
    <recommendedName>
        <fullName evidence="4">Lipoprotein</fullName>
    </recommendedName>
</protein>
<evidence type="ECO:0000256" key="1">
    <source>
        <dbReference type="SAM" id="SignalP"/>
    </source>
</evidence>
<dbReference type="Proteomes" id="UP000024942">
    <property type="component" value="Unassembled WGS sequence"/>
</dbReference>
<dbReference type="InterPro" id="IPR045767">
    <property type="entry name" value="DUF6134"/>
</dbReference>
<feature type="signal peptide" evidence="1">
    <location>
        <begin position="1"/>
        <end position="20"/>
    </location>
</feature>
<comment type="caution">
    <text evidence="2">The sequence shown here is derived from an EMBL/GenBank/DDBJ whole genome shotgun (WGS) entry which is preliminary data.</text>
</comment>
<dbReference type="Pfam" id="PF19630">
    <property type="entry name" value="DUF6134"/>
    <property type="match status" value="1"/>
</dbReference>
<proteinExistence type="predicted"/>